<dbReference type="AlphaFoldDB" id="A0A9D3YW93"/>
<protein>
    <submittedName>
        <fullName evidence="1">Uncharacterized protein</fullName>
    </submittedName>
</protein>
<dbReference type="Proteomes" id="UP000828390">
    <property type="component" value="Unassembled WGS sequence"/>
</dbReference>
<evidence type="ECO:0000313" key="1">
    <source>
        <dbReference type="EMBL" id="KAH3706210.1"/>
    </source>
</evidence>
<sequence length="150" mass="17750">MTFEERDYDNFLGCKNPSNGRIMKLQKYIDHDWQMTPIDFQVTRHIDYEWQMTPINFKVTRCVPAVWAGISTQFIQMRSRCMGRDPDTVYTDAFPLYGLGSRHCLYRCVPAVWARIPKLFIQMRSRCMGWDPETVYTDAFPLYGLGFMFS</sequence>
<keyword evidence="2" id="KW-1185">Reference proteome</keyword>
<dbReference type="EMBL" id="JAIWYP010000014">
    <property type="protein sequence ID" value="KAH3706210.1"/>
    <property type="molecule type" value="Genomic_DNA"/>
</dbReference>
<organism evidence="1 2">
    <name type="scientific">Dreissena polymorpha</name>
    <name type="common">Zebra mussel</name>
    <name type="synonym">Mytilus polymorpha</name>
    <dbReference type="NCBI Taxonomy" id="45954"/>
    <lineage>
        <taxon>Eukaryota</taxon>
        <taxon>Metazoa</taxon>
        <taxon>Spiralia</taxon>
        <taxon>Lophotrochozoa</taxon>
        <taxon>Mollusca</taxon>
        <taxon>Bivalvia</taxon>
        <taxon>Autobranchia</taxon>
        <taxon>Heteroconchia</taxon>
        <taxon>Euheterodonta</taxon>
        <taxon>Imparidentia</taxon>
        <taxon>Neoheterodontei</taxon>
        <taxon>Myida</taxon>
        <taxon>Dreissenoidea</taxon>
        <taxon>Dreissenidae</taxon>
        <taxon>Dreissena</taxon>
    </lineage>
</organism>
<evidence type="ECO:0000313" key="2">
    <source>
        <dbReference type="Proteomes" id="UP000828390"/>
    </source>
</evidence>
<accession>A0A9D3YW93</accession>
<gene>
    <name evidence="1" type="ORF">DPMN_065591</name>
</gene>
<reference evidence="1" key="2">
    <citation type="submission" date="2020-11" db="EMBL/GenBank/DDBJ databases">
        <authorList>
            <person name="McCartney M.A."/>
            <person name="Auch B."/>
            <person name="Kono T."/>
            <person name="Mallez S."/>
            <person name="Becker A."/>
            <person name="Gohl D.M."/>
            <person name="Silverstein K.A.T."/>
            <person name="Koren S."/>
            <person name="Bechman K.B."/>
            <person name="Herman A."/>
            <person name="Abrahante J.E."/>
            <person name="Garbe J."/>
        </authorList>
    </citation>
    <scope>NUCLEOTIDE SEQUENCE</scope>
    <source>
        <strain evidence="1">Duluth1</strain>
        <tissue evidence="1">Whole animal</tissue>
    </source>
</reference>
<comment type="caution">
    <text evidence="1">The sequence shown here is derived from an EMBL/GenBank/DDBJ whole genome shotgun (WGS) entry which is preliminary data.</text>
</comment>
<proteinExistence type="predicted"/>
<name>A0A9D3YW93_DREPO</name>
<reference evidence="1" key="1">
    <citation type="journal article" date="2019" name="bioRxiv">
        <title>The Genome of the Zebra Mussel, Dreissena polymorpha: A Resource for Invasive Species Research.</title>
        <authorList>
            <person name="McCartney M.A."/>
            <person name="Auch B."/>
            <person name="Kono T."/>
            <person name="Mallez S."/>
            <person name="Zhang Y."/>
            <person name="Obille A."/>
            <person name="Becker A."/>
            <person name="Abrahante J.E."/>
            <person name="Garbe J."/>
            <person name="Badalamenti J.P."/>
            <person name="Herman A."/>
            <person name="Mangelson H."/>
            <person name="Liachko I."/>
            <person name="Sullivan S."/>
            <person name="Sone E.D."/>
            <person name="Koren S."/>
            <person name="Silverstein K.A.T."/>
            <person name="Beckman K.B."/>
            <person name="Gohl D.M."/>
        </authorList>
    </citation>
    <scope>NUCLEOTIDE SEQUENCE</scope>
    <source>
        <strain evidence="1">Duluth1</strain>
        <tissue evidence="1">Whole animal</tissue>
    </source>
</reference>